<dbReference type="Gene3D" id="1.10.357.10">
    <property type="entry name" value="Tetracycline Repressor, domain 2"/>
    <property type="match status" value="1"/>
</dbReference>
<reference evidence="6 7" key="1">
    <citation type="submission" date="2018-07" db="EMBL/GenBank/DDBJ databases">
        <title>Genomic Encyclopedia of Type Strains, Phase III (KMG-III): the genomes of soil and plant-associated and newly described type strains.</title>
        <authorList>
            <person name="Whitman W."/>
        </authorList>
    </citation>
    <scope>NUCLEOTIDE SEQUENCE [LARGE SCALE GENOMIC DNA]</scope>
    <source>
        <strain evidence="6 7">CECT 7506</strain>
    </source>
</reference>
<dbReference type="SUPFAM" id="SSF46689">
    <property type="entry name" value="Homeodomain-like"/>
    <property type="match status" value="1"/>
</dbReference>
<keyword evidence="7" id="KW-1185">Reference proteome</keyword>
<dbReference type="Pfam" id="PF00440">
    <property type="entry name" value="TetR_N"/>
    <property type="match status" value="1"/>
</dbReference>
<dbReference type="Proteomes" id="UP000252415">
    <property type="component" value="Unassembled WGS sequence"/>
</dbReference>
<dbReference type="EMBL" id="QPJD01000003">
    <property type="protein sequence ID" value="RCW50202.1"/>
    <property type="molecule type" value="Genomic_DNA"/>
</dbReference>
<dbReference type="GO" id="GO:0000976">
    <property type="term" value="F:transcription cis-regulatory region binding"/>
    <property type="evidence" value="ECO:0007669"/>
    <property type="project" value="TreeGrafter"/>
</dbReference>
<dbReference type="PANTHER" id="PTHR30055">
    <property type="entry name" value="HTH-TYPE TRANSCRIPTIONAL REGULATOR RUTR"/>
    <property type="match status" value="1"/>
</dbReference>
<protein>
    <submittedName>
        <fullName evidence="6">TetR family transcriptional regulator</fullName>
    </submittedName>
</protein>
<name>A0A368W673_9BACL</name>
<evidence type="ECO:0000256" key="1">
    <source>
        <dbReference type="ARBA" id="ARBA00023015"/>
    </source>
</evidence>
<accession>A0A368W673</accession>
<evidence type="ECO:0000313" key="6">
    <source>
        <dbReference type="EMBL" id="RCW50202.1"/>
    </source>
</evidence>
<dbReference type="PRINTS" id="PR00455">
    <property type="entry name" value="HTHTETR"/>
</dbReference>
<feature type="DNA-binding region" description="H-T-H motif" evidence="4">
    <location>
        <begin position="34"/>
        <end position="53"/>
    </location>
</feature>
<dbReference type="PANTHER" id="PTHR30055:SF238">
    <property type="entry name" value="MYCOFACTOCIN BIOSYNTHESIS TRANSCRIPTIONAL REGULATOR MFTR-RELATED"/>
    <property type="match status" value="1"/>
</dbReference>
<keyword evidence="2 4" id="KW-0238">DNA-binding</keyword>
<gene>
    <name evidence="6" type="ORF">DFP97_103220</name>
</gene>
<dbReference type="OrthoDB" id="1679733at2"/>
<evidence type="ECO:0000256" key="3">
    <source>
        <dbReference type="ARBA" id="ARBA00023163"/>
    </source>
</evidence>
<proteinExistence type="predicted"/>
<dbReference type="InterPro" id="IPR001647">
    <property type="entry name" value="HTH_TetR"/>
</dbReference>
<keyword evidence="3" id="KW-0804">Transcription</keyword>
<dbReference type="InterPro" id="IPR009057">
    <property type="entry name" value="Homeodomain-like_sf"/>
</dbReference>
<feature type="domain" description="HTH tetR-type" evidence="5">
    <location>
        <begin position="11"/>
        <end position="71"/>
    </location>
</feature>
<evidence type="ECO:0000256" key="4">
    <source>
        <dbReference type="PROSITE-ProRule" id="PRU00335"/>
    </source>
</evidence>
<sequence>MTAPDSSRTKQELSKAILHTANHLFTEHGVESVSMHQIAKSVGIGQGTLYRRYANKGDLCMDMMKENFDIFIKEIDQYLATSAQLPVQERLSGVMRRIIAFIDKESKWLGVMQSYNKIEDHKTDFFQSPPYRYLHHVLSSLFREASELKLVQNIDPGYAAHSFISVQSPHTYRQLRHVMGYSCEEIQDRFCRTFIDPLFR</sequence>
<keyword evidence="1" id="KW-0805">Transcription regulation</keyword>
<evidence type="ECO:0000313" key="7">
    <source>
        <dbReference type="Proteomes" id="UP000252415"/>
    </source>
</evidence>
<dbReference type="RefSeq" id="WP_114379050.1">
    <property type="nucleotide sequence ID" value="NZ_QPJD01000003.1"/>
</dbReference>
<dbReference type="InterPro" id="IPR050109">
    <property type="entry name" value="HTH-type_TetR-like_transc_reg"/>
</dbReference>
<dbReference type="GO" id="GO:0003700">
    <property type="term" value="F:DNA-binding transcription factor activity"/>
    <property type="evidence" value="ECO:0007669"/>
    <property type="project" value="TreeGrafter"/>
</dbReference>
<evidence type="ECO:0000259" key="5">
    <source>
        <dbReference type="PROSITE" id="PS50977"/>
    </source>
</evidence>
<evidence type="ECO:0000256" key="2">
    <source>
        <dbReference type="ARBA" id="ARBA00023125"/>
    </source>
</evidence>
<organism evidence="6 7">
    <name type="scientific">Paenibacillus prosopidis</name>
    <dbReference type="NCBI Taxonomy" id="630520"/>
    <lineage>
        <taxon>Bacteria</taxon>
        <taxon>Bacillati</taxon>
        <taxon>Bacillota</taxon>
        <taxon>Bacilli</taxon>
        <taxon>Bacillales</taxon>
        <taxon>Paenibacillaceae</taxon>
        <taxon>Paenibacillus</taxon>
    </lineage>
</organism>
<comment type="caution">
    <text evidence="6">The sequence shown here is derived from an EMBL/GenBank/DDBJ whole genome shotgun (WGS) entry which is preliminary data.</text>
</comment>
<dbReference type="PROSITE" id="PS50977">
    <property type="entry name" value="HTH_TETR_2"/>
    <property type="match status" value="1"/>
</dbReference>
<dbReference type="AlphaFoldDB" id="A0A368W673"/>